<dbReference type="AlphaFoldDB" id="A0A1E4SFV1"/>
<dbReference type="RefSeq" id="XP_020063516.1">
    <property type="nucleotide sequence ID" value="XM_020207788.1"/>
</dbReference>
<dbReference type="GeneID" id="30981925"/>
<proteinExistence type="predicted"/>
<evidence type="ECO:0000256" key="1">
    <source>
        <dbReference type="SAM" id="MobiDB-lite"/>
    </source>
</evidence>
<evidence type="ECO:0000313" key="2">
    <source>
        <dbReference type="EMBL" id="ODV78394.1"/>
    </source>
</evidence>
<accession>A0A1E4SFV1</accession>
<feature type="compositionally biased region" description="Polar residues" evidence="1">
    <location>
        <begin position="22"/>
        <end position="33"/>
    </location>
</feature>
<name>A0A1E4SFV1_9ASCO</name>
<reference evidence="3" key="1">
    <citation type="submission" date="2016-05" db="EMBL/GenBank/DDBJ databases">
        <title>Comparative genomics of biotechnologically important yeasts.</title>
        <authorList>
            <consortium name="DOE Joint Genome Institute"/>
            <person name="Riley R."/>
            <person name="Haridas S."/>
            <person name="Wolfe K.H."/>
            <person name="Lopes M.R."/>
            <person name="Hittinger C.T."/>
            <person name="Goker M."/>
            <person name="Salamov A."/>
            <person name="Wisecaver J."/>
            <person name="Long T.M."/>
            <person name="Aerts A.L."/>
            <person name="Barry K."/>
            <person name="Choi C."/>
            <person name="Clum A."/>
            <person name="Coughlan A.Y."/>
            <person name="Deshpande S."/>
            <person name="Douglass A.P."/>
            <person name="Hanson S.J."/>
            <person name="Klenk H.-P."/>
            <person name="Labutti K."/>
            <person name="Lapidus A."/>
            <person name="Lindquist E."/>
            <person name="Lipzen A."/>
            <person name="Meier-Kolthoff J.P."/>
            <person name="Ohm R.A."/>
            <person name="Otillar R.P."/>
            <person name="Pangilinan J."/>
            <person name="Peng Y."/>
            <person name="Rokas A."/>
            <person name="Rosa C.A."/>
            <person name="Scheuner C."/>
            <person name="Sibirny A.A."/>
            <person name="Slot J.C."/>
            <person name="Stielow J.B."/>
            <person name="Sun H."/>
            <person name="Kurtzman C.P."/>
            <person name="Blackwell M."/>
            <person name="Grigoriev I.V."/>
            <person name="Jeffries T.W."/>
        </authorList>
    </citation>
    <scope>NUCLEOTIDE SEQUENCE [LARGE SCALE GENOMIC DNA]</scope>
    <source>
        <strain evidence="3">NRRL Y-17324</strain>
    </source>
</reference>
<dbReference type="EMBL" id="KV453913">
    <property type="protein sequence ID" value="ODV78394.1"/>
    <property type="molecule type" value="Genomic_DNA"/>
</dbReference>
<gene>
    <name evidence="2" type="ORF">CANTADRAFT_26517</name>
</gene>
<evidence type="ECO:0000313" key="3">
    <source>
        <dbReference type="Proteomes" id="UP000094285"/>
    </source>
</evidence>
<protein>
    <submittedName>
        <fullName evidence="2">Uncharacterized protein</fullName>
    </submittedName>
</protein>
<feature type="region of interest" description="Disordered" evidence="1">
    <location>
        <begin position="1"/>
        <end position="37"/>
    </location>
</feature>
<organism evidence="2 3">
    <name type="scientific">Suhomyces tanzawaensis NRRL Y-17324</name>
    <dbReference type="NCBI Taxonomy" id="984487"/>
    <lineage>
        <taxon>Eukaryota</taxon>
        <taxon>Fungi</taxon>
        <taxon>Dikarya</taxon>
        <taxon>Ascomycota</taxon>
        <taxon>Saccharomycotina</taxon>
        <taxon>Pichiomycetes</taxon>
        <taxon>Debaryomycetaceae</taxon>
        <taxon>Suhomyces</taxon>
    </lineage>
</organism>
<dbReference type="Proteomes" id="UP000094285">
    <property type="component" value="Unassembled WGS sequence"/>
</dbReference>
<keyword evidence="3" id="KW-1185">Reference proteome</keyword>
<sequence>MLEGRISGSNSATGAERRESHTTMLLVSTSPSERPSRPGGLFLRCWWNGLRIFSNAWVETRTDKA</sequence>